<name>A0A6I4TBA3_9SPHN</name>
<dbReference type="EMBL" id="WTZA01000001">
    <property type="protein sequence ID" value="MXO73957.1"/>
    <property type="molecule type" value="Genomic_DNA"/>
</dbReference>
<accession>A0A6I4TBA3</accession>
<sequence length="127" mass="13674">MRSFSVILPALLLNACAVIPPPDTTPPQPQGYAVPLGVAVQVGDLSVTPTALVEDSRCPMNARCVWAGRVVVRTRISGAGWADNADLTLGEPYGTHGKVLALVSVRPEKTTQAEMPLRDYRFVYEAR</sequence>
<evidence type="ECO:0000313" key="2">
    <source>
        <dbReference type="EMBL" id="MXO73957.1"/>
    </source>
</evidence>
<feature type="signal peptide" evidence="1">
    <location>
        <begin position="1"/>
        <end position="17"/>
    </location>
</feature>
<dbReference type="Proteomes" id="UP000439522">
    <property type="component" value="Unassembled WGS sequence"/>
</dbReference>
<dbReference type="RefSeq" id="WP_202390322.1">
    <property type="nucleotide sequence ID" value="NZ_WTZA01000001.1"/>
</dbReference>
<evidence type="ECO:0008006" key="4">
    <source>
        <dbReference type="Google" id="ProtNLM"/>
    </source>
</evidence>
<evidence type="ECO:0000313" key="3">
    <source>
        <dbReference type="Proteomes" id="UP000439522"/>
    </source>
</evidence>
<keyword evidence="1" id="KW-0732">Signal</keyword>
<keyword evidence="3" id="KW-1185">Reference proteome</keyword>
<feature type="chain" id="PRO_5026075032" description="Lipoprotein" evidence="1">
    <location>
        <begin position="18"/>
        <end position="127"/>
    </location>
</feature>
<organism evidence="2 3">
    <name type="scientific">Tsuneonella aeria</name>
    <dbReference type="NCBI Taxonomy" id="1837929"/>
    <lineage>
        <taxon>Bacteria</taxon>
        <taxon>Pseudomonadati</taxon>
        <taxon>Pseudomonadota</taxon>
        <taxon>Alphaproteobacteria</taxon>
        <taxon>Sphingomonadales</taxon>
        <taxon>Erythrobacteraceae</taxon>
        <taxon>Tsuneonella</taxon>
    </lineage>
</organism>
<comment type="caution">
    <text evidence="2">The sequence shown here is derived from an EMBL/GenBank/DDBJ whole genome shotgun (WGS) entry which is preliminary data.</text>
</comment>
<dbReference type="AlphaFoldDB" id="A0A6I4TBA3"/>
<evidence type="ECO:0000256" key="1">
    <source>
        <dbReference type="SAM" id="SignalP"/>
    </source>
</evidence>
<proteinExistence type="predicted"/>
<reference evidence="2 3" key="1">
    <citation type="submission" date="2019-12" db="EMBL/GenBank/DDBJ databases">
        <title>Genomic-based taxomic classification of the family Erythrobacteraceae.</title>
        <authorList>
            <person name="Xu L."/>
        </authorList>
    </citation>
    <scope>NUCLEOTIDE SEQUENCE [LARGE SCALE GENOMIC DNA]</scope>
    <source>
        <strain evidence="2 3">100921-2</strain>
    </source>
</reference>
<gene>
    <name evidence="2" type="ORF">GRI40_01805</name>
</gene>
<protein>
    <recommendedName>
        <fullName evidence="4">Lipoprotein</fullName>
    </recommendedName>
</protein>